<protein>
    <recommendedName>
        <fullName evidence="2">ATP-grasp domain-containing protein</fullName>
    </recommendedName>
</protein>
<feature type="domain" description="ATP-grasp" evidence="2">
    <location>
        <begin position="94"/>
        <end position="307"/>
    </location>
</feature>
<dbReference type="GO" id="GO:0009432">
    <property type="term" value="P:SOS response"/>
    <property type="evidence" value="ECO:0007669"/>
    <property type="project" value="TreeGrafter"/>
</dbReference>
<dbReference type="GO" id="GO:0005737">
    <property type="term" value="C:cytoplasm"/>
    <property type="evidence" value="ECO:0007669"/>
    <property type="project" value="TreeGrafter"/>
</dbReference>
<dbReference type="PANTHER" id="PTHR21621">
    <property type="entry name" value="RIBOSOMAL PROTEIN S6 MODIFICATION PROTEIN"/>
    <property type="match status" value="1"/>
</dbReference>
<dbReference type="GO" id="GO:0046872">
    <property type="term" value="F:metal ion binding"/>
    <property type="evidence" value="ECO:0007669"/>
    <property type="project" value="InterPro"/>
</dbReference>
<dbReference type="EMBL" id="PGTK01000007">
    <property type="protein sequence ID" value="PJF30696.1"/>
    <property type="molecule type" value="Genomic_DNA"/>
</dbReference>
<dbReference type="PANTHER" id="PTHR21621:SF0">
    <property type="entry name" value="BETA-CITRYLGLUTAMATE SYNTHASE B-RELATED"/>
    <property type="match status" value="1"/>
</dbReference>
<dbReference type="GO" id="GO:0005524">
    <property type="term" value="F:ATP binding"/>
    <property type="evidence" value="ECO:0007669"/>
    <property type="project" value="UniProtKB-UniRule"/>
</dbReference>
<name>A0A2M8NZH7_9CHLR</name>
<gene>
    <name evidence="3" type="ORF">CUN51_06845</name>
</gene>
<dbReference type="AlphaFoldDB" id="A0A2M8NZH7"/>
<dbReference type="PROSITE" id="PS50975">
    <property type="entry name" value="ATP_GRASP"/>
    <property type="match status" value="1"/>
</dbReference>
<dbReference type="GO" id="GO:0018169">
    <property type="term" value="F:ribosomal S6-glutamic acid ligase activity"/>
    <property type="evidence" value="ECO:0007669"/>
    <property type="project" value="TreeGrafter"/>
</dbReference>
<comment type="caution">
    <text evidence="3">The sequence shown here is derived from an EMBL/GenBank/DDBJ whole genome shotgun (WGS) entry which is preliminary data.</text>
</comment>
<evidence type="ECO:0000313" key="3">
    <source>
        <dbReference type="EMBL" id="PJF30696.1"/>
    </source>
</evidence>
<proteinExistence type="predicted"/>
<keyword evidence="1" id="KW-0067">ATP-binding</keyword>
<evidence type="ECO:0000256" key="1">
    <source>
        <dbReference type="PROSITE-ProRule" id="PRU00409"/>
    </source>
</evidence>
<dbReference type="Gene3D" id="3.30.470.20">
    <property type="entry name" value="ATP-grasp fold, B domain"/>
    <property type="match status" value="1"/>
</dbReference>
<accession>A0A2M8NZH7</accession>
<evidence type="ECO:0000313" key="4">
    <source>
        <dbReference type="Proteomes" id="UP000228921"/>
    </source>
</evidence>
<evidence type="ECO:0000259" key="2">
    <source>
        <dbReference type="PROSITE" id="PS50975"/>
    </source>
</evidence>
<reference evidence="3 4" key="1">
    <citation type="submission" date="2017-11" db="EMBL/GenBank/DDBJ databases">
        <title>Evolution of Phototrophy in the Chloroflexi Phylum Driven by Horizontal Gene Transfer.</title>
        <authorList>
            <person name="Ward L.M."/>
            <person name="Hemp J."/>
            <person name="Shih P.M."/>
            <person name="Mcglynn S.E."/>
            <person name="Fischer W."/>
        </authorList>
    </citation>
    <scope>NUCLEOTIDE SEQUENCE [LARGE SCALE GENOMIC DNA]</scope>
    <source>
        <strain evidence="3">CP2_2F</strain>
    </source>
</reference>
<organism evidence="3 4">
    <name type="scientific">Candidatus Thermofonsia Clade 1 bacterium</name>
    <dbReference type="NCBI Taxonomy" id="2364210"/>
    <lineage>
        <taxon>Bacteria</taxon>
        <taxon>Bacillati</taxon>
        <taxon>Chloroflexota</taxon>
        <taxon>Candidatus Thermofontia</taxon>
        <taxon>Candidatus Thermofonsia Clade 1</taxon>
    </lineage>
</organism>
<dbReference type="InterPro" id="IPR011761">
    <property type="entry name" value="ATP-grasp"/>
</dbReference>
<dbReference type="Proteomes" id="UP000228921">
    <property type="component" value="Unassembled WGS sequence"/>
</dbReference>
<sequence>MAESLKVGLIVGREWSMPPALIEEIRSRNAGVIAEFVKLGGTRMNEPVPYRVIVDRISHEVPYYRTYLKNAALQGVKVVNDPFMWTADDKFFGASLAVRMGVASPKTLALPNKDYVPGIVHDESLRNLMYPLDWDWIISYVGLPCVLKDAHGGGWKDVYVVHSKEELLARYNQSGRLTMIVQEFIQWDEYARCMVLGQERVHVMRYDPRTRYYAPEHGFSTELYTRLLEDSLKLCRALGYDMNTCEFAIKDGVPYAIDFMNPAPDMDIYSLGEVNFRWCVQNMADMCIAFAKGEGMTADRYVWRSHAKVTRNV</sequence>
<keyword evidence="1" id="KW-0547">Nucleotide-binding</keyword>
<dbReference type="SUPFAM" id="SSF56059">
    <property type="entry name" value="Glutathione synthetase ATP-binding domain-like"/>
    <property type="match status" value="1"/>
</dbReference>